<keyword evidence="2" id="KW-1185">Reference proteome</keyword>
<evidence type="ECO:0008006" key="3">
    <source>
        <dbReference type="Google" id="ProtNLM"/>
    </source>
</evidence>
<accession>A0A7W7S0K4</accession>
<dbReference type="EMBL" id="JACHJU010000002">
    <property type="protein sequence ID" value="MBB4941689.1"/>
    <property type="molecule type" value="Genomic_DNA"/>
</dbReference>
<evidence type="ECO:0000313" key="2">
    <source>
        <dbReference type="Proteomes" id="UP000534286"/>
    </source>
</evidence>
<reference evidence="1 2" key="1">
    <citation type="submission" date="2020-08" db="EMBL/GenBank/DDBJ databases">
        <title>Sequencing the genomes of 1000 actinobacteria strains.</title>
        <authorList>
            <person name="Klenk H.-P."/>
        </authorList>
    </citation>
    <scope>NUCLEOTIDE SEQUENCE [LARGE SCALE GENOMIC DNA]</scope>
    <source>
        <strain evidence="1 2">DSM 43023</strain>
    </source>
</reference>
<organism evidence="1 2">
    <name type="scientific">Streptosporangium album</name>
    <dbReference type="NCBI Taxonomy" id="47479"/>
    <lineage>
        <taxon>Bacteria</taxon>
        <taxon>Bacillati</taxon>
        <taxon>Actinomycetota</taxon>
        <taxon>Actinomycetes</taxon>
        <taxon>Streptosporangiales</taxon>
        <taxon>Streptosporangiaceae</taxon>
        <taxon>Streptosporangium</taxon>
    </lineage>
</organism>
<dbReference type="RefSeq" id="WP_184757708.1">
    <property type="nucleotide sequence ID" value="NZ_BAABEK010000131.1"/>
</dbReference>
<protein>
    <recommendedName>
        <fullName evidence="3">UspA domain-containing protein</fullName>
    </recommendedName>
</protein>
<evidence type="ECO:0000313" key="1">
    <source>
        <dbReference type="EMBL" id="MBB4941689.1"/>
    </source>
</evidence>
<dbReference type="AlphaFoldDB" id="A0A7W7S0K4"/>
<proteinExistence type="predicted"/>
<sequence length="46" mass="4740">MIGVAAEEDIDLITLGWSQYGGAGRARTVRGIVADADVPVMLIPAA</sequence>
<name>A0A7W7S0K4_9ACTN</name>
<comment type="caution">
    <text evidence="1">The sequence shown here is derived from an EMBL/GenBank/DDBJ whole genome shotgun (WGS) entry which is preliminary data.</text>
</comment>
<gene>
    <name evidence="1" type="ORF">FHR32_006066</name>
</gene>
<dbReference type="Proteomes" id="UP000534286">
    <property type="component" value="Unassembled WGS sequence"/>
</dbReference>